<proteinExistence type="predicted"/>
<evidence type="ECO:0000313" key="6">
    <source>
        <dbReference type="Proteomes" id="UP001254848"/>
    </source>
</evidence>
<dbReference type="EC" id="3.-.-.-" evidence="5"/>
<reference evidence="5 6" key="1">
    <citation type="submission" date="2023-07" db="EMBL/GenBank/DDBJ databases">
        <title>The novel representative of Negativicutes class, Anaeroselena agilis gen. nov. sp. nov.</title>
        <authorList>
            <person name="Prokofeva M.I."/>
            <person name="Elcheninov A.G."/>
            <person name="Klyukina A."/>
            <person name="Kublanov I.V."/>
            <person name="Frolov E.N."/>
            <person name="Podosokorskaya O.A."/>
        </authorList>
    </citation>
    <scope>NUCLEOTIDE SEQUENCE [LARGE SCALE GENOMIC DNA]</scope>
    <source>
        <strain evidence="5 6">4137-cl</strain>
    </source>
</reference>
<dbReference type="CDD" id="cd10918">
    <property type="entry name" value="CE4_NodB_like_5s_6s"/>
    <property type="match status" value="1"/>
</dbReference>
<dbReference type="EMBL" id="JAUOZS010000001">
    <property type="protein sequence ID" value="MDT8901696.1"/>
    <property type="molecule type" value="Genomic_DNA"/>
</dbReference>
<comment type="caution">
    <text evidence="5">The sequence shown here is derived from an EMBL/GenBank/DDBJ whole genome shotgun (WGS) entry which is preliminary data.</text>
</comment>
<dbReference type="InterPro" id="IPR002509">
    <property type="entry name" value="NODB_dom"/>
</dbReference>
<evidence type="ECO:0000313" key="5">
    <source>
        <dbReference type="EMBL" id="MDT8901696.1"/>
    </source>
</evidence>
<name>A0ABU3NY09_9FIRM</name>
<dbReference type="PANTHER" id="PTHR34216:SF3">
    <property type="entry name" value="POLY-BETA-1,6-N-ACETYL-D-GLUCOSAMINE N-DEACETYLASE"/>
    <property type="match status" value="1"/>
</dbReference>
<dbReference type="PROSITE" id="PS51677">
    <property type="entry name" value="NODB"/>
    <property type="match status" value="1"/>
</dbReference>
<evidence type="ECO:0000256" key="1">
    <source>
        <dbReference type="ARBA" id="ARBA00004613"/>
    </source>
</evidence>
<evidence type="ECO:0000256" key="2">
    <source>
        <dbReference type="ARBA" id="ARBA00022729"/>
    </source>
</evidence>
<feature type="domain" description="NodB homology" evidence="4">
    <location>
        <begin position="102"/>
        <end position="273"/>
    </location>
</feature>
<keyword evidence="6" id="KW-1185">Reference proteome</keyword>
<dbReference type="Gene3D" id="3.20.20.370">
    <property type="entry name" value="Glycoside hydrolase/deacetylase"/>
    <property type="match status" value="1"/>
</dbReference>
<accession>A0ABU3NY09</accession>
<evidence type="ECO:0000259" key="4">
    <source>
        <dbReference type="PROSITE" id="PS51677"/>
    </source>
</evidence>
<dbReference type="SUPFAM" id="SSF88713">
    <property type="entry name" value="Glycoside hydrolase/deacetylase"/>
    <property type="match status" value="1"/>
</dbReference>
<dbReference type="InterPro" id="IPR011330">
    <property type="entry name" value="Glyco_hydro/deAcase_b/a-brl"/>
</dbReference>
<dbReference type="Pfam" id="PF01522">
    <property type="entry name" value="Polysacc_deac_1"/>
    <property type="match status" value="1"/>
</dbReference>
<evidence type="ECO:0000256" key="3">
    <source>
        <dbReference type="SAM" id="SignalP"/>
    </source>
</evidence>
<dbReference type="InterPro" id="IPR051398">
    <property type="entry name" value="Polysacch_Deacetylase"/>
</dbReference>
<feature type="signal peptide" evidence="3">
    <location>
        <begin position="1"/>
        <end position="27"/>
    </location>
</feature>
<dbReference type="PANTHER" id="PTHR34216">
    <property type="match status" value="1"/>
</dbReference>
<dbReference type="GO" id="GO:0016787">
    <property type="term" value="F:hydrolase activity"/>
    <property type="evidence" value="ECO:0007669"/>
    <property type="project" value="UniProtKB-KW"/>
</dbReference>
<keyword evidence="5" id="KW-0378">Hydrolase</keyword>
<dbReference type="Proteomes" id="UP001254848">
    <property type="component" value="Unassembled WGS sequence"/>
</dbReference>
<dbReference type="RefSeq" id="WP_413780200.1">
    <property type="nucleotide sequence ID" value="NZ_JAUOZS010000001.1"/>
</dbReference>
<feature type="chain" id="PRO_5045685946" evidence="3">
    <location>
        <begin position="28"/>
        <end position="273"/>
    </location>
</feature>
<comment type="subcellular location">
    <subcellularLocation>
        <location evidence="1">Secreted</location>
    </subcellularLocation>
</comment>
<protein>
    <submittedName>
        <fullName evidence="5">Polysaccharide deacetylase family protein</fullName>
        <ecNumber evidence="5">3.-.-.-</ecNumber>
    </submittedName>
</protein>
<sequence length="273" mass="30818">MYTGYFKKSIIPACLAALLLLVLLASAVTGSRAVAGRRYLPADLTDVPILNYHKVDNFEHSLSLTPAEFEHQISYLAENGYHSITPDQLMAYLKYGRALPGKPVLITFDDGYGDNYVNAYPILRKYGFTATIFIVTGLVGHDNRYLTWDQVREMHKNGFVFGSHTVNHKPLTKLRADELNAELTESAAEIERQLGVRPRYIAYPTGAYSLKVEEAVRKAGYRAAFTIRYGQVGLDSDPYALERIPLYHSGKSFRSFYYRITAAPLLERLGTRY</sequence>
<organism evidence="5 6">
    <name type="scientific">Anaeroselena agilis</name>
    <dbReference type="NCBI Taxonomy" id="3063788"/>
    <lineage>
        <taxon>Bacteria</taxon>
        <taxon>Bacillati</taxon>
        <taxon>Bacillota</taxon>
        <taxon>Negativicutes</taxon>
        <taxon>Acetonemataceae</taxon>
        <taxon>Anaeroselena</taxon>
    </lineage>
</organism>
<gene>
    <name evidence="5" type="ORF">Q4T40_10615</name>
</gene>
<keyword evidence="2 3" id="KW-0732">Signal</keyword>